<dbReference type="Proteomes" id="UP000076078">
    <property type="component" value="Unassembled WGS sequence"/>
</dbReference>
<evidence type="ECO:0000313" key="3">
    <source>
        <dbReference type="EMBL" id="KYR01059.1"/>
    </source>
</evidence>
<dbReference type="STRING" id="361077.A0A152A4B4"/>
<gene>
    <name evidence="3" type="ORF">DLAC_02153</name>
</gene>
<dbReference type="EMBL" id="LODT01000011">
    <property type="protein sequence ID" value="KYR01059.1"/>
    <property type="molecule type" value="Genomic_DNA"/>
</dbReference>
<evidence type="ECO:0000313" key="4">
    <source>
        <dbReference type="Proteomes" id="UP000076078"/>
    </source>
</evidence>
<proteinExistence type="predicted"/>
<name>A0A152A4B4_TIELA</name>
<organism evidence="3 4">
    <name type="scientific">Tieghemostelium lacteum</name>
    <name type="common">Slime mold</name>
    <name type="synonym">Dictyostelium lacteum</name>
    <dbReference type="NCBI Taxonomy" id="361077"/>
    <lineage>
        <taxon>Eukaryota</taxon>
        <taxon>Amoebozoa</taxon>
        <taxon>Evosea</taxon>
        <taxon>Eumycetozoa</taxon>
        <taxon>Dictyostelia</taxon>
        <taxon>Dictyosteliales</taxon>
        <taxon>Raperosteliaceae</taxon>
        <taxon>Tieghemostelium</taxon>
    </lineage>
</organism>
<keyword evidence="4" id="KW-1185">Reference proteome</keyword>
<comment type="caution">
    <text evidence="3">The sequence shown here is derived from an EMBL/GenBank/DDBJ whole genome shotgun (WGS) entry which is preliminary data.</text>
</comment>
<dbReference type="InterPro" id="IPR000182">
    <property type="entry name" value="GNAT_dom"/>
</dbReference>
<dbReference type="InterPro" id="IPR016181">
    <property type="entry name" value="Acyl_CoA_acyltransferase"/>
</dbReference>
<dbReference type="GO" id="GO:0008080">
    <property type="term" value="F:N-acetyltransferase activity"/>
    <property type="evidence" value="ECO:0007669"/>
    <property type="project" value="InterPro"/>
</dbReference>
<accession>A0A152A4B4</accession>
<dbReference type="CDD" id="cd04301">
    <property type="entry name" value="NAT_SF"/>
    <property type="match status" value="1"/>
</dbReference>
<keyword evidence="1" id="KW-0808">Transferase</keyword>
<sequence>MIKIIKCDSENIDFKNLIIELDKSLAITDGAEMHDFYHQFNVGKYENCLVAYLDGVPVGSGAIKSLGEEYKNTAVEIKRMYVLPMYRRKGIAQQVLATLEQWAKELGFSYAQLETGINQTDAIALYKKLNYYVIPNYGQYIGVTESVCLKKDL</sequence>
<reference evidence="3 4" key="1">
    <citation type="submission" date="2015-12" db="EMBL/GenBank/DDBJ databases">
        <title>Dictyostelia acquired genes for synthesis and detection of signals that induce cell-type specialization by lateral gene transfer from prokaryotes.</title>
        <authorList>
            <person name="Gloeckner G."/>
            <person name="Schaap P."/>
        </authorList>
    </citation>
    <scope>NUCLEOTIDE SEQUENCE [LARGE SCALE GENOMIC DNA]</scope>
    <source>
        <strain evidence="3 4">TK</strain>
    </source>
</reference>
<dbReference type="PANTHER" id="PTHR13947:SF37">
    <property type="entry name" value="LD18367P"/>
    <property type="match status" value="1"/>
</dbReference>
<dbReference type="InParanoid" id="A0A152A4B4"/>
<feature type="domain" description="N-acetyltransferase" evidence="2">
    <location>
        <begin position="12"/>
        <end position="153"/>
    </location>
</feature>
<dbReference type="AlphaFoldDB" id="A0A152A4B4"/>
<dbReference type="PROSITE" id="PS51186">
    <property type="entry name" value="GNAT"/>
    <property type="match status" value="1"/>
</dbReference>
<dbReference type="PANTHER" id="PTHR13947">
    <property type="entry name" value="GNAT FAMILY N-ACETYLTRANSFERASE"/>
    <property type="match status" value="1"/>
</dbReference>
<dbReference type="Gene3D" id="3.40.630.30">
    <property type="match status" value="1"/>
</dbReference>
<protein>
    <recommendedName>
        <fullName evidence="2">N-acetyltransferase domain-containing protein</fullName>
    </recommendedName>
</protein>
<dbReference type="InterPro" id="IPR050769">
    <property type="entry name" value="NAT_camello-type"/>
</dbReference>
<evidence type="ECO:0000256" key="1">
    <source>
        <dbReference type="ARBA" id="ARBA00022679"/>
    </source>
</evidence>
<dbReference type="Pfam" id="PF00583">
    <property type="entry name" value="Acetyltransf_1"/>
    <property type="match status" value="1"/>
</dbReference>
<dbReference type="OrthoDB" id="41532at2759"/>
<evidence type="ECO:0000259" key="2">
    <source>
        <dbReference type="PROSITE" id="PS51186"/>
    </source>
</evidence>
<dbReference type="SUPFAM" id="SSF55729">
    <property type="entry name" value="Acyl-CoA N-acyltransferases (Nat)"/>
    <property type="match status" value="1"/>
</dbReference>